<name>A0A9D2D2D2_9FIRM</name>
<keyword evidence="4 5" id="KW-0472">Membrane</keyword>
<evidence type="ECO:0000256" key="3">
    <source>
        <dbReference type="ARBA" id="ARBA00022989"/>
    </source>
</evidence>
<dbReference type="EMBL" id="DXCH01000128">
    <property type="protein sequence ID" value="HIZ07176.1"/>
    <property type="molecule type" value="Genomic_DNA"/>
</dbReference>
<dbReference type="GO" id="GO:0140359">
    <property type="term" value="F:ABC-type transporter activity"/>
    <property type="evidence" value="ECO:0007669"/>
    <property type="project" value="InterPro"/>
</dbReference>
<gene>
    <name evidence="7" type="ORF">IAA08_04480</name>
</gene>
<feature type="transmembrane region" description="Helical" evidence="5">
    <location>
        <begin position="100"/>
        <end position="128"/>
    </location>
</feature>
<feature type="transmembrane region" description="Helical" evidence="5">
    <location>
        <begin position="254"/>
        <end position="274"/>
    </location>
</feature>
<organism evidence="7 8">
    <name type="scientific">Candidatus Eubacterium avistercoris</name>
    <dbReference type="NCBI Taxonomy" id="2838567"/>
    <lineage>
        <taxon>Bacteria</taxon>
        <taxon>Bacillati</taxon>
        <taxon>Bacillota</taxon>
        <taxon>Clostridia</taxon>
        <taxon>Eubacteriales</taxon>
        <taxon>Eubacteriaceae</taxon>
        <taxon>Eubacterium</taxon>
    </lineage>
</organism>
<evidence type="ECO:0000313" key="8">
    <source>
        <dbReference type="Proteomes" id="UP000824024"/>
    </source>
</evidence>
<dbReference type="Pfam" id="PF12698">
    <property type="entry name" value="ABC2_membrane_3"/>
    <property type="match status" value="1"/>
</dbReference>
<keyword evidence="3 5" id="KW-1133">Transmembrane helix</keyword>
<feature type="domain" description="ABC-2 type transporter transmembrane" evidence="6">
    <location>
        <begin position="51"/>
        <end position="201"/>
    </location>
</feature>
<keyword evidence="2 5" id="KW-0812">Transmembrane</keyword>
<comment type="caution">
    <text evidence="7">The sequence shown here is derived from an EMBL/GenBank/DDBJ whole genome shotgun (WGS) entry which is preliminary data.</text>
</comment>
<evidence type="ECO:0000259" key="6">
    <source>
        <dbReference type="Pfam" id="PF12698"/>
    </source>
</evidence>
<dbReference type="InterPro" id="IPR013525">
    <property type="entry name" value="ABC2_TM"/>
</dbReference>
<feature type="transmembrane region" description="Helical" evidence="5">
    <location>
        <begin position="20"/>
        <end position="40"/>
    </location>
</feature>
<feature type="transmembrane region" description="Helical" evidence="5">
    <location>
        <begin position="171"/>
        <end position="194"/>
    </location>
</feature>
<feature type="transmembrane region" description="Helical" evidence="5">
    <location>
        <begin position="52"/>
        <end position="79"/>
    </location>
</feature>
<dbReference type="Proteomes" id="UP000824024">
    <property type="component" value="Unassembled WGS sequence"/>
</dbReference>
<protein>
    <submittedName>
        <fullName evidence="7">ABC transporter permease</fullName>
    </submittedName>
</protein>
<accession>A0A9D2D2D2</accession>
<dbReference type="PANTHER" id="PTHR37305">
    <property type="entry name" value="INTEGRAL MEMBRANE PROTEIN-RELATED"/>
    <property type="match status" value="1"/>
</dbReference>
<feature type="transmembrane region" description="Helical" evidence="5">
    <location>
        <begin position="140"/>
        <end position="159"/>
    </location>
</feature>
<evidence type="ECO:0000256" key="1">
    <source>
        <dbReference type="ARBA" id="ARBA00004141"/>
    </source>
</evidence>
<sequence>MRKLLRSNFSRLIRENAFRAGILIMIGYAVCICCLLHYSMQLNNTVISIDSAYISAYGFQGILAIPGLILAVICSLFTGTEYSDGTIRNKLISGHRRPDIYLSNFIACAAVGILLNLFYMLMIFILGVPMFDGFQMESDTVLWVFAAGILAMISYAALFTMVSMLSQNKTAAAVINILAVVIFMFVCSYLLALISQPEYYSAIENVNGQQVSTMVPNPHYLQEGPRKAAQFITDLLPSGQSLQLSSGSAVHLKLLPLFSGILICAVNFLGVLFFRKKNIK</sequence>
<reference evidence="7" key="1">
    <citation type="journal article" date="2021" name="PeerJ">
        <title>Extensive microbial diversity within the chicken gut microbiome revealed by metagenomics and culture.</title>
        <authorList>
            <person name="Gilroy R."/>
            <person name="Ravi A."/>
            <person name="Getino M."/>
            <person name="Pursley I."/>
            <person name="Horton D.L."/>
            <person name="Alikhan N.F."/>
            <person name="Baker D."/>
            <person name="Gharbi K."/>
            <person name="Hall N."/>
            <person name="Watson M."/>
            <person name="Adriaenssens E.M."/>
            <person name="Foster-Nyarko E."/>
            <person name="Jarju S."/>
            <person name="Secka A."/>
            <person name="Antonio M."/>
            <person name="Oren A."/>
            <person name="Chaudhuri R.R."/>
            <person name="La Ragione R."/>
            <person name="Hildebrand F."/>
            <person name="Pallen M.J."/>
        </authorList>
    </citation>
    <scope>NUCLEOTIDE SEQUENCE</scope>
    <source>
        <strain evidence="7">CHK192-9172</strain>
    </source>
</reference>
<evidence type="ECO:0000256" key="4">
    <source>
        <dbReference type="ARBA" id="ARBA00023136"/>
    </source>
</evidence>
<evidence type="ECO:0000256" key="5">
    <source>
        <dbReference type="SAM" id="Phobius"/>
    </source>
</evidence>
<proteinExistence type="predicted"/>
<dbReference type="GO" id="GO:0005886">
    <property type="term" value="C:plasma membrane"/>
    <property type="evidence" value="ECO:0007669"/>
    <property type="project" value="UniProtKB-SubCell"/>
</dbReference>
<reference evidence="7" key="2">
    <citation type="submission" date="2021-04" db="EMBL/GenBank/DDBJ databases">
        <authorList>
            <person name="Gilroy R."/>
        </authorList>
    </citation>
    <scope>NUCLEOTIDE SEQUENCE</scope>
    <source>
        <strain evidence="7">CHK192-9172</strain>
    </source>
</reference>
<dbReference type="AlphaFoldDB" id="A0A9D2D2D2"/>
<dbReference type="PANTHER" id="PTHR37305:SF1">
    <property type="entry name" value="MEMBRANE PROTEIN"/>
    <property type="match status" value="1"/>
</dbReference>
<evidence type="ECO:0000256" key="2">
    <source>
        <dbReference type="ARBA" id="ARBA00022692"/>
    </source>
</evidence>
<comment type="subcellular location">
    <subcellularLocation>
        <location evidence="1">Membrane</location>
        <topology evidence="1">Multi-pass membrane protein</topology>
    </subcellularLocation>
</comment>
<evidence type="ECO:0000313" key="7">
    <source>
        <dbReference type="EMBL" id="HIZ07176.1"/>
    </source>
</evidence>